<dbReference type="STRING" id="22663.A0A2I0JRC8"/>
<name>A0A2I0JRC8_PUNGR</name>
<organism evidence="6 7">
    <name type="scientific">Punica granatum</name>
    <name type="common">Pomegranate</name>
    <dbReference type="NCBI Taxonomy" id="22663"/>
    <lineage>
        <taxon>Eukaryota</taxon>
        <taxon>Viridiplantae</taxon>
        <taxon>Streptophyta</taxon>
        <taxon>Embryophyta</taxon>
        <taxon>Tracheophyta</taxon>
        <taxon>Spermatophyta</taxon>
        <taxon>Magnoliopsida</taxon>
        <taxon>eudicotyledons</taxon>
        <taxon>Gunneridae</taxon>
        <taxon>Pentapetalae</taxon>
        <taxon>rosids</taxon>
        <taxon>malvids</taxon>
        <taxon>Myrtales</taxon>
        <taxon>Lythraceae</taxon>
        <taxon>Punica</taxon>
    </lineage>
</organism>
<evidence type="ECO:0000256" key="3">
    <source>
        <dbReference type="ARBA" id="ARBA00023180"/>
    </source>
</evidence>
<feature type="domain" description="Bulb-type lectin" evidence="5">
    <location>
        <begin position="29"/>
        <end position="109"/>
    </location>
</feature>
<proteinExistence type="predicted"/>
<evidence type="ECO:0000259" key="5">
    <source>
        <dbReference type="Pfam" id="PF01453"/>
    </source>
</evidence>
<sequence>MASATLTLLLLLPLVLLPLAILAQAQGQIANRDNSAPQGSKVELTREGRSVLNYPGGREIWARPATSTEASYASMRDTGNFVLANRTGSNLCESFSEPSDTIMPTQVLNQGTEVISRYSATNYSVGRFRFHLQLDGNLYMHTCQFYEIAY</sequence>
<protein>
    <recommendedName>
        <fullName evidence="5">Bulb-type lectin domain-containing protein</fullName>
    </recommendedName>
</protein>
<evidence type="ECO:0000256" key="4">
    <source>
        <dbReference type="SAM" id="SignalP"/>
    </source>
</evidence>
<dbReference type="Gene3D" id="2.90.10.10">
    <property type="entry name" value="Bulb-type lectin domain"/>
    <property type="match status" value="2"/>
</dbReference>
<comment type="caution">
    <text evidence="6">The sequence shown here is derived from an EMBL/GenBank/DDBJ whole genome shotgun (WGS) entry which is preliminary data.</text>
</comment>
<dbReference type="InterPro" id="IPR036426">
    <property type="entry name" value="Bulb-type_lectin_dom_sf"/>
</dbReference>
<evidence type="ECO:0000256" key="2">
    <source>
        <dbReference type="ARBA" id="ARBA00023157"/>
    </source>
</evidence>
<feature type="signal peptide" evidence="4">
    <location>
        <begin position="1"/>
        <end position="25"/>
    </location>
</feature>
<dbReference type="AlphaFoldDB" id="A0A2I0JRC8"/>
<dbReference type="PANTHER" id="PTHR47976">
    <property type="entry name" value="G-TYPE LECTIN S-RECEPTOR-LIKE SERINE/THREONINE-PROTEIN KINASE SD2-5"/>
    <property type="match status" value="1"/>
</dbReference>
<keyword evidence="7" id="KW-1185">Reference proteome</keyword>
<dbReference type="Pfam" id="PF01453">
    <property type="entry name" value="B_lectin"/>
    <property type="match status" value="1"/>
</dbReference>
<evidence type="ECO:0000256" key="1">
    <source>
        <dbReference type="ARBA" id="ARBA00022729"/>
    </source>
</evidence>
<gene>
    <name evidence="6" type="ORF">CRG98_020766</name>
</gene>
<dbReference type="SUPFAM" id="SSF51110">
    <property type="entry name" value="alpha-D-mannose-specific plant lectins"/>
    <property type="match status" value="1"/>
</dbReference>
<keyword evidence="2" id="KW-1015">Disulfide bond</keyword>
<evidence type="ECO:0000313" key="7">
    <source>
        <dbReference type="Proteomes" id="UP000233551"/>
    </source>
</evidence>
<dbReference type="EMBL" id="PGOL01001337">
    <property type="protein sequence ID" value="PKI58867.1"/>
    <property type="molecule type" value="Genomic_DNA"/>
</dbReference>
<evidence type="ECO:0000313" key="6">
    <source>
        <dbReference type="EMBL" id="PKI58867.1"/>
    </source>
</evidence>
<dbReference type="InterPro" id="IPR051343">
    <property type="entry name" value="G-type_lectin_kinases/EP1-like"/>
</dbReference>
<reference evidence="6 7" key="1">
    <citation type="submission" date="2017-11" db="EMBL/GenBank/DDBJ databases">
        <title>De-novo sequencing of pomegranate (Punica granatum L.) genome.</title>
        <authorList>
            <person name="Akparov Z."/>
            <person name="Amiraslanov A."/>
            <person name="Hajiyeva S."/>
            <person name="Abbasov M."/>
            <person name="Kaur K."/>
            <person name="Hamwieh A."/>
            <person name="Solovyev V."/>
            <person name="Salamov A."/>
            <person name="Braich B."/>
            <person name="Kosarev P."/>
            <person name="Mahmoud A."/>
            <person name="Hajiyev E."/>
            <person name="Babayeva S."/>
            <person name="Izzatullayeva V."/>
            <person name="Mammadov A."/>
            <person name="Mammadov A."/>
            <person name="Sharifova S."/>
            <person name="Ojaghi J."/>
            <person name="Eynullazada K."/>
            <person name="Bayramov B."/>
            <person name="Abdulazimova A."/>
            <person name="Shahmuradov I."/>
        </authorList>
    </citation>
    <scope>NUCLEOTIDE SEQUENCE [LARGE SCALE GENOMIC DNA]</scope>
    <source>
        <strain evidence="7">cv. AG2017</strain>
        <tissue evidence="6">Leaf</tissue>
    </source>
</reference>
<dbReference type="InterPro" id="IPR001480">
    <property type="entry name" value="Bulb-type_lectin_dom"/>
</dbReference>
<feature type="chain" id="PRO_5014179279" description="Bulb-type lectin domain-containing protein" evidence="4">
    <location>
        <begin position="26"/>
        <end position="150"/>
    </location>
</feature>
<keyword evidence="1 4" id="KW-0732">Signal</keyword>
<keyword evidence="3" id="KW-0325">Glycoprotein</keyword>
<dbReference type="Proteomes" id="UP000233551">
    <property type="component" value="Unassembled WGS sequence"/>
</dbReference>
<accession>A0A2I0JRC8</accession>
<dbReference type="PANTHER" id="PTHR47976:SF108">
    <property type="entry name" value="G-TYPE LECTIN S-RECEPTOR-LIKE SERINE_THREONINE-PROTEIN KINASE LECRK1"/>
    <property type="match status" value="1"/>
</dbReference>